<dbReference type="Proteomes" id="UP001592531">
    <property type="component" value="Unassembled WGS sequence"/>
</dbReference>
<evidence type="ECO:0000313" key="1">
    <source>
        <dbReference type="EMBL" id="MFC1418493.1"/>
    </source>
</evidence>
<comment type="caution">
    <text evidence="1">The sequence shown here is derived from an EMBL/GenBank/DDBJ whole genome shotgun (WGS) entry which is preliminary data.</text>
</comment>
<proteinExistence type="predicted"/>
<protein>
    <submittedName>
        <fullName evidence="1">Uncharacterized protein</fullName>
    </submittedName>
</protein>
<keyword evidence="2" id="KW-1185">Reference proteome</keyword>
<evidence type="ECO:0000313" key="2">
    <source>
        <dbReference type="Proteomes" id="UP001592531"/>
    </source>
</evidence>
<gene>
    <name evidence="1" type="ORF">ACEZDE_17895</name>
</gene>
<dbReference type="EMBL" id="JBHFAB010000012">
    <property type="protein sequence ID" value="MFC1418493.1"/>
    <property type="molecule type" value="Genomic_DNA"/>
</dbReference>
<sequence>MLKSPSGNFYRAGEFCPTKDAGLSTVDAHGNTITCGMVSGRYHWHY</sequence>
<organism evidence="1 2">
    <name type="scientific">Streptacidiphilus cavernicola</name>
    <dbReference type="NCBI Taxonomy" id="3342716"/>
    <lineage>
        <taxon>Bacteria</taxon>
        <taxon>Bacillati</taxon>
        <taxon>Actinomycetota</taxon>
        <taxon>Actinomycetes</taxon>
        <taxon>Kitasatosporales</taxon>
        <taxon>Streptomycetaceae</taxon>
        <taxon>Streptacidiphilus</taxon>
    </lineage>
</organism>
<dbReference type="RefSeq" id="WP_380537287.1">
    <property type="nucleotide sequence ID" value="NZ_JBHFAB010000012.1"/>
</dbReference>
<name>A0ABV6VXT5_9ACTN</name>
<reference evidence="1 2" key="1">
    <citation type="submission" date="2024-09" db="EMBL/GenBank/DDBJ databases">
        <authorList>
            <person name="Lee S.D."/>
        </authorList>
    </citation>
    <scope>NUCLEOTIDE SEQUENCE [LARGE SCALE GENOMIC DNA]</scope>
    <source>
        <strain evidence="1 2">N8-3</strain>
    </source>
</reference>
<accession>A0ABV6VXT5</accession>